<evidence type="ECO:0000313" key="7">
    <source>
        <dbReference type="EMBL" id="SBV32584.1"/>
    </source>
</evidence>
<dbReference type="PANTHER" id="PTHR39322">
    <property type="entry name" value="ACYL-HOMOSERINE-LACTONE SYNTHASE"/>
    <property type="match status" value="1"/>
</dbReference>
<dbReference type="AlphaFoldDB" id="A0A1Y5PZE0"/>
<name>A0A1Y5PZE0_9SPHN</name>
<dbReference type="GO" id="GO:0061579">
    <property type="term" value="F:N-acyl homoserine lactone synthase activity"/>
    <property type="evidence" value="ECO:0007669"/>
    <property type="project" value="UniProtKB-UniRule"/>
</dbReference>
<accession>A0A1Y5PZE0</accession>
<dbReference type="GO" id="GO:0009372">
    <property type="term" value="P:quorum sensing"/>
    <property type="evidence" value="ECO:0007669"/>
    <property type="project" value="UniProtKB-UniRule"/>
</dbReference>
<protein>
    <recommendedName>
        <fullName evidence="6">Acyl-homoserine-lactone synthase</fullName>
        <ecNumber evidence="6">2.3.1.184</ecNumber>
    </recommendedName>
    <alternativeName>
        <fullName evidence="6">Autoinducer synthesis protein</fullName>
    </alternativeName>
</protein>
<dbReference type="KEGG" id="sphu:SPPYR_1464"/>
<keyword evidence="3 6" id="KW-0949">S-adenosyl-L-methionine</keyword>
<dbReference type="EC" id="2.3.1.184" evidence="6"/>
<proteinExistence type="inferred from homology"/>
<dbReference type="Gene3D" id="3.40.630.30">
    <property type="match status" value="1"/>
</dbReference>
<keyword evidence="1 5" id="KW-0673">Quorum sensing</keyword>
<evidence type="ECO:0000256" key="5">
    <source>
        <dbReference type="PROSITE-ProRule" id="PRU00533"/>
    </source>
</evidence>
<keyword evidence="4 5" id="KW-0071">Autoinducer synthesis</keyword>
<comment type="catalytic activity">
    <reaction evidence="6">
        <text>a fatty acyl-[ACP] + S-adenosyl-L-methionine = an N-acyl-L-homoserine lactone + S-methyl-5'-thioadenosine + holo-[ACP] + H(+)</text>
        <dbReference type="Rhea" id="RHEA:10096"/>
        <dbReference type="Rhea" id="RHEA-COMP:9685"/>
        <dbReference type="Rhea" id="RHEA-COMP:14125"/>
        <dbReference type="ChEBI" id="CHEBI:15378"/>
        <dbReference type="ChEBI" id="CHEBI:17509"/>
        <dbReference type="ChEBI" id="CHEBI:55474"/>
        <dbReference type="ChEBI" id="CHEBI:59789"/>
        <dbReference type="ChEBI" id="CHEBI:64479"/>
        <dbReference type="ChEBI" id="CHEBI:138651"/>
        <dbReference type="EC" id="2.3.1.184"/>
    </reaction>
</comment>
<keyword evidence="2 6" id="KW-0808">Transferase</keyword>
<evidence type="ECO:0000256" key="2">
    <source>
        <dbReference type="ARBA" id="ARBA00022679"/>
    </source>
</evidence>
<dbReference type="RefSeq" id="WP_184100697.1">
    <property type="nucleotide sequence ID" value="NZ_LT598653.1"/>
</dbReference>
<dbReference type="SUPFAM" id="SSF55729">
    <property type="entry name" value="Acyl-CoA N-acyltransferases (Nat)"/>
    <property type="match status" value="1"/>
</dbReference>
<dbReference type="PROSITE" id="PS51187">
    <property type="entry name" value="AUTOINDUCER_SYNTH_2"/>
    <property type="match status" value="1"/>
</dbReference>
<evidence type="ECO:0000256" key="3">
    <source>
        <dbReference type="ARBA" id="ARBA00022691"/>
    </source>
</evidence>
<dbReference type="Pfam" id="PF00765">
    <property type="entry name" value="Autoind_synth"/>
    <property type="match status" value="1"/>
</dbReference>
<dbReference type="PRINTS" id="PR01549">
    <property type="entry name" value="AUTOINDCRSYN"/>
</dbReference>
<dbReference type="GO" id="GO:0007165">
    <property type="term" value="P:signal transduction"/>
    <property type="evidence" value="ECO:0007669"/>
    <property type="project" value="TreeGrafter"/>
</dbReference>
<evidence type="ECO:0000256" key="6">
    <source>
        <dbReference type="RuleBase" id="RU361135"/>
    </source>
</evidence>
<dbReference type="InterPro" id="IPR016181">
    <property type="entry name" value="Acyl_CoA_acyltransferase"/>
</dbReference>
<sequence length="203" mass="22230">MFLTINQDNRAREHVALRSMFEARKRVFVDLLKWDLPVLADRFEVDHFDDPFATYLIVSDARGEHLASARLLPTTRPALLDGLFPHLVSGPVPNGAAIFEITRFCLSPGVGARQRRVARDTLLVGLVDHALAHGITTYTGVAELSWFRQVQDFGWRCRLLGERAIHDGRALVALAISIEADTLARLAEAGIGAPGTGVPAKAA</sequence>
<comment type="similarity">
    <text evidence="5 6">Belongs to the autoinducer synthase family.</text>
</comment>
<organism evidence="7">
    <name type="scientific">uncultured Sphingopyxis sp</name>
    <dbReference type="NCBI Taxonomy" id="310581"/>
    <lineage>
        <taxon>Bacteria</taxon>
        <taxon>Pseudomonadati</taxon>
        <taxon>Pseudomonadota</taxon>
        <taxon>Alphaproteobacteria</taxon>
        <taxon>Sphingomonadales</taxon>
        <taxon>Sphingomonadaceae</taxon>
        <taxon>Sphingopyxis</taxon>
        <taxon>environmental samples</taxon>
    </lineage>
</organism>
<dbReference type="EMBL" id="LT598653">
    <property type="protein sequence ID" value="SBV32584.1"/>
    <property type="molecule type" value="Genomic_DNA"/>
</dbReference>
<evidence type="ECO:0000256" key="4">
    <source>
        <dbReference type="ARBA" id="ARBA00022929"/>
    </source>
</evidence>
<dbReference type="PANTHER" id="PTHR39322:SF1">
    <property type="entry name" value="ISOVALERYL-HOMOSERINE LACTONE SYNTHASE"/>
    <property type="match status" value="1"/>
</dbReference>
<dbReference type="InterPro" id="IPR001690">
    <property type="entry name" value="Autoind_synthase"/>
</dbReference>
<reference evidence="7" key="1">
    <citation type="submission" date="2016-03" db="EMBL/GenBank/DDBJ databases">
        <authorList>
            <person name="Ploux O."/>
        </authorList>
    </citation>
    <scope>NUCLEOTIDE SEQUENCE</scope>
    <source>
        <strain evidence="7">UC10</strain>
    </source>
</reference>
<evidence type="ECO:0000256" key="1">
    <source>
        <dbReference type="ARBA" id="ARBA00022654"/>
    </source>
</evidence>
<gene>
    <name evidence="7" type="ORF">SPPYR_1464</name>
</gene>